<keyword evidence="2" id="KW-0472">Membrane</keyword>
<dbReference type="EMBL" id="JABBWG010000027">
    <property type="protein sequence ID" value="KAG1812202.1"/>
    <property type="molecule type" value="Genomic_DNA"/>
</dbReference>
<gene>
    <name evidence="3" type="ORF">BJ212DRAFT_1372141</name>
</gene>
<proteinExistence type="predicted"/>
<reference evidence="3" key="1">
    <citation type="journal article" date="2020" name="New Phytol.">
        <title>Comparative genomics reveals dynamic genome evolution in host specialist ectomycorrhizal fungi.</title>
        <authorList>
            <person name="Lofgren L.A."/>
            <person name="Nguyen N.H."/>
            <person name="Vilgalys R."/>
            <person name="Ruytinx J."/>
            <person name="Liao H.L."/>
            <person name="Branco S."/>
            <person name="Kuo A."/>
            <person name="LaButti K."/>
            <person name="Lipzen A."/>
            <person name="Andreopoulos W."/>
            <person name="Pangilinan J."/>
            <person name="Riley R."/>
            <person name="Hundley H."/>
            <person name="Na H."/>
            <person name="Barry K."/>
            <person name="Grigoriev I.V."/>
            <person name="Stajich J.E."/>
            <person name="Kennedy P.G."/>
        </authorList>
    </citation>
    <scope>NUCLEOTIDE SEQUENCE</scope>
    <source>
        <strain evidence="3">MN1</strain>
    </source>
</reference>
<sequence length="408" mass="45927">MVFIPSRAQLQHQVLSVSVRCQFLAARLKHPIQSRATNGSDNDNDSDWSAMQITTPIIVGVALIIIFAAYLMWYRWSHHFTHHFRRVRDASISRFSKIFMPQYHRRVQHTSMPVTLDESMDTPRHIRRFHSYVRSDSTDSQTPLRNSIEFSFPPTNGYHSDPSHGPVPGGSRRPERRLWRWWRLFGVGPREVKPKVPSRCWVVEGPDESSTVGHEDGSLNSQSLEARQRWMSSLAPVHEQTSDDEGDPSRGIYTGVIQIGDPDFSTHSATPMSPTYHEGVAVPALPVSVPTSARTAAPEYSAVEGPYSTSNLRTMTTAPTTYIQQSSYTPGATHSNSPAPPMYSSVSHSRNTSTESFTYPANPDLTTLYPWSVRAVGRTLPRIYQHERQISTESMLTNSAPMVPQSMY</sequence>
<dbReference type="RefSeq" id="XP_041190484.1">
    <property type="nucleotide sequence ID" value="XM_041336323.1"/>
</dbReference>
<organism evidence="3 4">
    <name type="scientific">Suillus subaureus</name>
    <dbReference type="NCBI Taxonomy" id="48587"/>
    <lineage>
        <taxon>Eukaryota</taxon>
        <taxon>Fungi</taxon>
        <taxon>Dikarya</taxon>
        <taxon>Basidiomycota</taxon>
        <taxon>Agaricomycotina</taxon>
        <taxon>Agaricomycetes</taxon>
        <taxon>Agaricomycetidae</taxon>
        <taxon>Boletales</taxon>
        <taxon>Suillineae</taxon>
        <taxon>Suillaceae</taxon>
        <taxon>Suillus</taxon>
    </lineage>
</organism>
<comment type="caution">
    <text evidence="3">The sequence shown here is derived from an EMBL/GenBank/DDBJ whole genome shotgun (WGS) entry which is preliminary data.</text>
</comment>
<evidence type="ECO:0000256" key="2">
    <source>
        <dbReference type="SAM" id="Phobius"/>
    </source>
</evidence>
<feature type="region of interest" description="Disordered" evidence="1">
    <location>
        <begin position="328"/>
        <end position="349"/>
    </location>
</feature>
<evidence type="ECO:0000313" key="3">
    <source>
        <dbReference type="EMBL" id="KAG1812202.1"/>
    </source>
</evidence>
<dbReference type="Proteomes" id="UP000807769">
    <property type="component" value="Unassembled WGS sequence"/>
</dbReference>
<dbReference type="OrthoDB" id="2642980at2759"/>
<name>A0A9P7E691_9AGAM</name>
<evidence type="ECO:0000313" key="4">
    <source>
        <dbReference type="Proteomes" id="UP000807769"/>
    </source>
</evidence>
<feature type="region of interest" description="Disordered" evidence="1">
    <location>
        <begin position="151"/>
        <end position="173"/>
    </location>
</feature>
<dbReference type="AlphaFoldDB" id="A0A9P7E691"/>
<accession>A0A9P7E691</accession>
<feature type="compositionally biased region" description="Polar residues" evidence="1">
    <location>
        <begin position="328"/>
        <end position="337"/>
    </location>
</feature>
<keyword evidence="4" id="KW-1185">Reference proteome</keyword>
<dbReference type="GeneID" id="64630340"/>
<keyword evidence="2" id="KW-0812">Transmembrane</keyword>
<feature type="transmembrane region" description="Helical" evidence="2">
    <location>
        <begin position="53"/>
        <end position="76"/>
    </location>
</feature>
<evidence type="ECO:0000256" key="1">
    <source>
        <dbReference type="SAM" id="MobiDB-lite"/>
    </source>
</evidence>
<protein>
    <submittedName>
        <fullName evidence="3">Uncharacterized protein</fullName>
    </submittedName>
</protein>
<keyword evidence="2" id="KW-1133">Transmembrane helix</keyword>